<dbReference type="EMBL" id="NAJL01000036">
    <property type="protein sequence ID" value="TKA25307.1"/>
    <property type="molecule type" value="Genomic_DNA"/>
</dbReference>
<evidence type="ECO:0000256" key="1">
    <source>
        <dbReference type="SAM" id="MobiDB-lite"/>
    </source>
</evidence>
<name>A0A4U0TT43_9PEZI</name>
<gene>
    <name evidence="3" type="ORF">B0A50_06211</name>
</gene>
<proteinExistence type="predicted"/>
<evidence type="ECO:0000313" key="4">
    <source>
        <dbReference type="Proteomes" id="UP000308549"/>
    </source>
</evidence>
<protein>
    <recommendedName>
        <fullName evidence="2">SRR1-like domain-containing protein</fullName>
    </recommendedName>
</protein>
<dbReference type="Proteomes" id="UP000308549">
    <property type="component" value="Unassembled WGS sequence"/>
</dbReference>
<dbReference type="AlphaFoldDB" id="A0A4U0TT43"/>
<dbReference type="OrthoDB" id="5318346at2759"/>
<sequence length="273" mass="30799">MASGGTNDEGWNVIGRGKGKGRGRPQTFLHGLNPPLREYTAEKLGEEIQKKMKAWQRSSCRRELLQILDKQRPEQGWQISQAVCLATGSFSRENWQSRQRSVTQYAAFVDITQHLRSGHEAEIRCYAQEPQFTSVDKEYLRRTDVIVLEQDSATGSPPGLGPASQHLGLGTFVFEPFMDLDDKAMREMFSADLSLYIGSSVRRWMGRASRNGSTNVSVQQSSELEHAVDFQPHPAAAFVRARASYHFPVFEEEPNIFEGLAIYWKEPEDDEGG</sequence>
<dbReference type="PANTHER" id="PTHR42080:SF1">
    <property type="entry name" value="SRR1-LIKE DOMAIN-CONTAINING PROTEIN"/>
    <property type="match status" value="1"/>
</dbReference>
<organism evidence="3 4">
    <name type="scientific">Salinomyces thailandicus</name>
    <dbReference type="NCBI Taxonomy" id="706561"/>
    <lineage>
        <taxon>Eukaryota</taxon>
        <taxon>Fungi</taxon>
        <taxon>Dikarya</taxon>
        <taxon>Ascomycota</taxon>
        <taxon>Pezizomycotina</taxon>
        <taxon>Dothideomycetes</taxon>
        <taxon>Dothideomycetidae</taxon>
        <taxon>Mycosphaerellales</taxon>
        <taxon>Teratosphaeriaceae</taxon>
        <taxon>Salinomyces</taxon>
    </lineage>
</organism>
<reference evidence="3 4" key="1">
    <citation type="submission" date="2017-03" db="EMBL/GenBank/DDBJ databases">
        <title>Genomes of endolithic fungi from Antarctica.</title>
        <authorList>
            <person name="Coleine C."/>
            <person name="Masonjones S."/>
            <person name="Stajich J.E."/>
        </authorList>
    </citation>
    <scope>NUCLEOTIDE SEQUENCE [LARGE SCALE GENOMIC DNA]</scope>
    <source>
        <strain evidence="3 4">CCFEE 6315</strain>
    </source>
</reference>
<accession>A0A4U0TT43</accession>
<keyword evidence="4" id="KW-1185">Reference proteome</keyword>
<dbReference type="Pfam" id="PF07985">
    <property type="entry name" value="SRR1"/>
    <property type="match status" value="1"/>
</dbReference>
<feature type="region of interest" description="Disordered" evidence="1">
    <location>
        <begin position="1"/>
        <end position="32"/>
    </location>
</feature>
<dbReference type="InterPro" id="IPR012942">
    <property type="entry name" value="SRR1-like"/>
</dbReference>
<evidence type="ECO:0000313" key="3">
    <source>
        <dbReference type="EMBL" id="TKA25307.1"/>
    </source>
</evidence>
<dbReference type="PANTHER" id="PTHR42080">
    <property type="entry name" value="SRR1 DOMAIN-CONTAINING PROTEIN"/>
    <property type="match status" value="1"/>
</dbReference>
<feature type="domain" description="SRR1-like" evidence="2">
    <location>
        <begin position="68"/>
        <end position="264"/>
    </location>
</feature>
<comment type="caution">
    <text evidence="3">The sequence shown here is derived from an EMBL/GenBank/DDBJ whole genome shotgun (WGS) entry which is preliminary data.</text>
</comment>
<evidence type="ECO:0000259" key="2">
    <source>
        <dbReference type="Pfam" id="PF07985"/>
    </source>
</evidence>